<evidence type="ECO:0000313" key="3">
    <source>
        <dbReference type="EMBL" id="RLV76065.1"/>
    </source>
</evidence>
<feature type="domain" description="F5/8 type C" evidence="2">
    <location>
        <begin position="1"/>
        <end position="119"/>
    </location>
</feature>
<evidence type="ECO:0000256" key="1">
    <source>
        <dbReference type="SAM" id="MobiDB-lite"/>
    </source>
</evidence>
<dbReference type="EMBL" id="QYCY01000002">
    <property type="protein sequence ID" value="RLV76065.1"/>
    <property type="molecule type" value="Genomic_DNA"/>
</dbReference>
<reference evidence="3 4" key="1">
    <citation type="journal article" date="2018" name="J. Biol. Chem.">
        <title>Discovery of the actinoplanic acid pathway in Streptomyces rapamycinicus reveals a genetically conserved synergism with rapamycin.</title>
        <authorList>
            <person name="Mrak P."/>
            <person name="Krastel P."/>
            <person name="Pivk Lukancic P."/>
            <person name="Tao J."/>
            <person name="Pistorius D."/>
            <person name="Moore C.M."/>
        </authorList>
    </citation>
    <scope>NUCLEOTIDE SEQUENCE [LARGE SCALE GENOMIC DNA]</scope>
    <source>
        <strain evidence="3 4">NRRL 5491</strain>
    </source>
</reference>
<sequence length="161" mass="16990">MFHTVASAAATSPLEVKSVTASADDGNVPANTLDNNLSTRWSSEGDGAWIRYDLGSAQTVGSVLVAWHQGDSRKNTFDVQLSADGSSWKTVLERKTSSGGTREQQKYDFADASARYLRIVGHGNTVSTGPASPRPTSTEPTAATTEVRTPSAPSGSRTRTS</sequence>
<proteinExistence type="predicted"/>
<feature type="compositionally biased region" description="Low complexity" evidence="1">
    <location>
        <begin position="130"/>
        <end position="146"/>
    </location>
</feature>
<name>A0A3L8R8G0_STRRN</name>
<comment type="caution">
    <text evidence="3">The sequence shown here is derived from an EMBL/GenBank/DDBJ whole genome shotgun (WGS) entry which is preliminary data.</text>
</comment>
<dbReference type="SUPFAM" id="SSF49785">
    <property type="entry name" value="Galactose-binding domain-like"/>
    <property type="match status" value="1"/>
</dbReference>
<evidence type="ECO:0000313" key="4">
    <source>
        <dbReference type="Proteomes" id="UP000281594"/>
    </source>
</evidence>
<dbReference type="InterPro" id="IPR000421">
    <property type="entry name" value="FA58C"/>
</dbReference>
<dbReference type="PROSITE" id="PS50022">
    <property type="entry name" value="FA58C_3"/>
    <property type="match status" value="1"/>
</dbReference>
<feature type="compositionally biased region" description="Polar residues" evidence="1">
    <location>
        <begin position="147"/>
        <end position="161"/>
    </location>
</feature>
<dbReference type="RefSeq" id="WP_243146432.1">
    <property type="nucleotide sequence ID" value="NC_022785.1"/>
</dbReference>
<dbReference type="Gene3D" id="2.60.120.260">
    <property type="entry name" value="Galactose-binding domain-like"/>
    <property type="match status" value="1"/>
</dbReference>
<dbReference type="STRING" id="1343740.M271_01085"/>
<dbReference type="AlphaFoldDB" id="A0A3L8R8G0"/>
<dbReference type="Proteomes" id="UP000281594">
    <property type="component" value="Unassembled WGS sequence"/>
</dbReference>
<evidence type="ECO:0000259" key="2">
    <source>
        <dbReference type="PROSITE" id="PS50022"/>
    </source>
</evidence>
<accession>A0A3L8R8G0</accession>
<gene>
    <name evidence="3" type="ORF">D3C57_142605</name>
</gene>
<protein>
    <recommendedName>
        <fullName evidence="2">F5/8 type C domain-containing protein</fullName>
    </recommendedName>
</protein>
<organism evidence="3 4">
    <name type="scientific">Streptomyces rapamycinicus (strain ATCC 29253 / DSM 41530 / NRRL 5491 / AYB-994)</name>
    <name type="common">Streptomyces hygroscopicus (strain ATCC 29253)</name>
    <dbReference type="NCBI Taxonomy" id="1343740"/>
    <lineage>
        <taxon>Bacteria</taxon>
        <taxon>Bacillati</taxon>
        <taxon>Actinomycetota</taxon>
        <taxon>Actinomycetes</taxon>
        <taxon>Kitasatosporales</taxon>
        <taxon>Streptomycetaceae</taxon>
        <taxon>Streptomyces</taxon>
        <taxon>Streptomyces violaceusniger group</taxon>
    </lineage>
</organism>
<dbReference type="Pfam" id="PF00754">
    <property type="entry name" value="F5_F8_type_C"/>
    <property type="match status" value="1"/>
</dbReference>
<dbReference type="InterPro" id="IPR008979">
    <property type="entry name" value="Galactose-bd-like_sf"/>
</dbReference>
<feature type="region of interest" description="Disordered" evidence="1">
    <location>
        <begin position="121"/>
        <end position="161"/>
    </location>
</feature>